<dbReference type="PROSITE" id="PS50918">
    <property type="entry name" value="WWE"/>
    <property type="match status" value="1"/>
</dbReference>
<evidence type="ECO:0000256" key="4">
    <source>
        <dbReference type="RuleBase" id="RU362114"/>
    </source>
</evidence>
<evidence type="ECO:0000256" key="1">
    <source>
        <dbReference type="ARBA" id="ARBA00004123"/>
    </source>
</evidence>
<dbReference type="SUPFAM" id="SSF117839">
    <property type="entry name" value="WWE domain"/>
    <property type="match status" value="1"/>
</dbReference>
<dbReference type="Gene3D" id="3.90.228.10">
    <property type="match status" value="1"/>
</dbReference>
<dbReference type="EC" id="2.4.2.-" evidence="4"/>
<organism evidence="7 8">
    <name type="scientific">Sphenodon punctatus</name>
    <name type="common">Tuatara</name>
    <name type="synonym">Hatteria punctata</name>
    <dbReference type="NCBI Taxonomy" id="8508"/>
    <lineage>
        <taxon>Eukaryota</taxon>
        <taxon>Metazoa</taxon>
        <taxon>Chordata</taxon>
        <taxon>Craniata</taxon>
        <taxon>Vertebrata</taxon>
        <taxon>Euteleostomi</taxon>
        <taxon>Lepidosauria</taxon>
        <taxon>Sphenodontia</taxon>
        <taxon>Sphenodontidae</taxon>
        <taxon>Sphenodon</taxon>
    </lineage>
</organism>
<sequence length="336" mass="38497">MQVSGSSHFSSIRRLGTSAAPNVPFHTLYRYYWKDHSGWHPYEEPFLQSIQEAVEGGHTEVTCTTTLYQYQLNLHSGYQRNMDTGTLRPLCHRPVFQPVVLLRPELRTLSGPQELAPLPTPRLDQPYPETWIPLSPTLDFVKVLMAVEDRGYRLIYGLFHKSMPESKYRITSISRIQNPFLWDKYRRKQSYMARKMSADQRLRNERHLFHGTTAASVDAICKHNLDPRLSGKHAAAYGQGSYFARRASYSHRYAPTGEGGLRCLFLAKVMVGKSALGDPSLRRPPPLEPSSPTSDLYDSCVDSLTDPQIYVVFDSDQCYPYFLVHYLEVDTTLRLD</sequence>
<dbReference type="SUPFAM" id="SSF56399">
    <property type="entry name" value="ADP-ribosylation"/>
    <property type="match status" value="1"/>
</dbReference>
<dbReference type="AlphaFoldDB" id="A0A8D0HJV2"/>
<keyword evidence="4" id="KW-0328">Glycosyltransferase</keyword>
<proteinExistence type="inferred from homology"/>
<dbReference type="PANTHER" id="PTHR45740:SF7">
    <property type="entry name" value="PROTEIN MONO-ADP-RIBOSYLTRANSFERASE TIPARP"/>
    <property type="match status" value="1"/>
</dbReference>
<evidence type="ECO:0000259" key="6">
    <source>
        <dbReference type="PROSITE" id="PS51059"/>
    </source>
</evidence>
<dbReference type="PROSITE" id="PS51059">
    <property type="entry name" value="PARP_CATALYTIC"/>
    <property type="match status" value="1"/>
</dbReference>
<name>A0A8D0HJV2_SPHPU</name>
<dbReference type="OMA" id="WDKYKRK"/>
<keyword evidence="4" id="KW-0520">NAD</keyword>
<evidence type="ECO:0000256" key="3">
    <source>
        <dbReference type="ARBA" id="ARBA00024347"/>
    </source>
</evidence>
<dbReference type="InterPro" id="IPR012317">
    <property type="entry name" value="Poly(ADP-ribose)pol_cat_dom"/>
</dbReference>
<dbReference type="GO" id="GO:0003950">
    <property type="term" value="F:NAD+ poly-ADP-ribosyltransferase activity"/>
    <property type="evidence" value="ECO:0007669"/>
    <property type="project" value="UniProtKB-UniRule"/>
</dbReference>
<dbReference type="GeneTree" id="ENSGT00940000155368"/>
<dbReference type="PANTHER" id="PTHR45740">
    <property type="entry name" value="POLY [ADP-RIBOSE] POLYMERASE"/>
    <property type="match status" value="1"/>
</dbReference>
<evidence type="ECO:0000313" key="7">
    <source>
        <dbReference type="Ensembl" id="ENSSPUP00000021935.1"/>
    </source>
</evidence>
<dbReference type="GO" id="GO:0005634">
    <property type="term" value="C:nucleus"/>
    <property type="evidence" value="ECO:0007669"/>
    <property type="project" value="UniProtKB-SubCell"/>
</dbReference>
<accession>A0A8D0HJV2</accession>
<comment type="similarity">
    <text evidence="3">Belongs to the ARTD/PARP family.</text>
</comment>
<keyword evidence="4" id="KW-0808">Transferase</keyword>
<dbReference type="Ensembl" id="ENSSPUT00000023377.1">
    <property type="protein sequence ID" value="ENSSPUP00000021935.1"/>
    <property type="gene ID" value="ENSSPUG00000016837.1"/>
</dbReference>
<feature type="domain" description="WWE" evidence="5">
    <location>
        <begin position="17"/>
        <end position="92"/>
    </location>
</feature>
<dbReference type="Pfam" id="PF00644">
    <property type="entry name" value="PARP"/>
    <property type="match status" value="1"/>
</dbReference>
<evidence type="ECO:0000256" key="2">
    <source>
        <dbReference type="ARBA" id="ARBA00023242"/>
    </source>
</evidence>
<keyword evidence="2" id="KW-0539">Nucleus</keyword>
<evidence type="ECO:0000313" key="8">
    <source>
        <dbReference type="Proteomes" id="UP000694392"/>
    </source>
</evidence>
<reference evidence="7" key="1">
    <citation type="submission" date="2025-08" db="UniProtKB">
        <authorList>
            <consortium name="Ensembl"/>
        </authorList>
    </citation>
    <scope>IDENTIFICATION</scope>
</reference>
<dbReference type="CDD" id="cd01439">
    <property type="entry name" value="TCCD_inducible_PARP_like"/>
    <property type="match status" value="1"/>
</dbReference>
<dbReference type="InterPro" id="IPR037197">
    <property type="entry name" value="WWE_dom_sf"/>
</dbReference>
<dbReference type="InterPro" id="IPR004170">
    <property type="entry name" value="WWE_dom"/>
</dbReference>
<dbReference type="Pfam" id="PF02825">
    <property type="entry name" value="WWE"/>
    <property type="match status" value="1"/>
</dbReference>
<dbReference type="Proteomes" id="UP000694392">
    <property type="component" value="Unplaced"/>
</dbReference>
<reference evidence="7" key="2">
    <citation type="submission" date="2025-09" db="UniProtKB">
        <authorList>
            <consortium name="Ensembl"/>
        </authorList>
    </citation>
    <scope>IDENTIFICATION</scope>
</reference>
<comment type="subcellular location">
    <subcellularLocation>
        <location evidence="1">Nucleus</location>
    </subcellularLocation>
</comment>
<keyword evidence="8" id="KW-1185">Reference proteome</keyword>
<evidence type="ECO:0000259" key="5">
    <source>
        <dbReference type="PROSITE" id="PS50918"/>
    </source>
</evidence>
<feature type="domain" description="PARP catalytic" evidence="6">
    <location>
        <begin position="132"/>
        <end position="336"/>
    </location>
</feature>
<protein>
    <recommendedName>
        <fullName evidence="4">Poly [ADP-ribose] polymerase</fullName>
        <shortName evidence="4">PARP</shortName>
        <ecNumber evidence="4">2.4.2.-</ecNumber>
    </recommendedName>
</protein>
<dbReference type="Gene3D" id="3.30.720.50">
    <property type="match status" value="1"/>
</dbReference>
<dbReference type="GO" id="GO:1990404">
    <property type="term" value="F:NAD+-protein mono-ADP-ribosyltransferase activity"/>
    <property type="evidence" value="ECO:0007669"/>
    <property type="project" value="TreeGrafter"/>
</dbReference>
<dbReference type="InterPro" id="IPR051712">
    <property type="entry name" value="ARTD-AVP"/>
</dbReference>